<feature type="compositionally biased region" description="Basic and acidic residues" evidence="1">
    <location>
        <begin position="90"/>
        <end position="102"/>
    </location>
</feature>
<accession>A0A2P5C641</accession>
<organism evidence="2 3">
    <name type="scientific">Parasponia andersonii</name>
    <name type="common">Sponia andersonii</name>
    <dbReference type="NCBI Taxonomy" id="3476"/>
    <lineage>
        <taxon>Eukaryota</taxon>
        <taxon>Viridiplantae</taxon>
        <taxon>Streptophyta</taxon>
        <taxon>Embryophyta</taxon>
        <taxon>Tracheophyta</taxon>
        <taxon>Spermatophyta</taxon>
        <taxon>Magnoliopsida</taxon>
        <taxon>eudicotyledons</taxon>
        <taxon>Gunneridae</taxon>
        <taxon>Pentapetalae</taxon>
        <taxon>rosids</taxon>
        <taxon>fabids</taxon>
        <taxon>Rosales</taxon>
        <taxon>Cannabaceae</taxon>
        <taxon>Parasponia</taxon>
    </lineage>
</organism>
<proteinExistence type="predicted"/>
<dbReference type="AlphaFoldDB" id="A0A2P5C641"/>
<reference evidence="3" key="1">
    <citation type="submission" date="2016-06" db="EMBL/GenBank/DDBJ databases">
        <title>Parallel loss of symbiosis genes in relatives of nitrogen-fixing non-legume Parasponia.</title>
        <authorList>
            <person name="Van Velzen R."/>
            <person name="Holmer R."/>
            <person name="Bu F."/>
            <person name="Rutten L."/>
            <person name="Van Zeijl A."/>
            <person name="Liu W."/>
            <person name="Santuari L."/>
            <person name="Cao Q."/>
            <person name="Sharma T."/>
            <person name="Shen D."/>
            <person name="Roswanjaya Y."/>
            <person name="Wardhani T."/>
            <person name="Kalhor M.S."/>
            <person name="Jansen J."/>
            <person name="Van den Hoogen J."/>
            <person name="Gungor B."/>
            <person name="Hartog M."/>
            <person name="Hontelez J."/>
            <person name="Verver J."/>
            <person name="Yang W.-C."/>
            <person name="Schijlen E."/>
            <person name="Repin R."/>
            <person name="Schilthuizen M."/>
            <person name="Schranz E."/>
            <person name="Heidstra R."/>
            <person name="Miyata K."/>
            <person name="Fedorova E."/>
            <person name="Kohlen W."/>
            <person name="Bisseling T."/>
            <person name="Smit S."/>
            <person name="Geurts R."/>
        </authorList>
    </citation>
    <scope>NUCLEOTIDE SEQUENCE [LARGE SCALE GENOMIC DNA]</scope>
    <source>
        <strain evidence="3">cv. WU1-14</strain>
    </source>
</reference>
<dbReference type="Proteomes" id="UP000237105">
    <property type="component" value="Unassembled WGS sequence"/>
</dbReference>
<evidence type="ECO:0008006" key="4">
    <source>
        <dbReference type="Google" id="ProtNLM"/>
    </source>
</evidence>
<comment type="caution">
    <text evidence="2">The sequence shown here is derived from an EMBL/GenBank/DDBJ whole genome shotgun (WGS) entry which is preliminary data.</text>
</comment>
<feature type="region of interest" description="Disordered" evidence="1">
    <location>
        <begin position="90"/>
        <end position="129"/>
    </location>
</feature>
<evidence type="ECO:0000313" key="2">
    <source>
        <dbReference type="EMBL" id="PON56454.1"/>
    </source>
</evidence>
<sequence>MIKGYPCHHLYAIRQGPEENLRSYLNCFTSELAKVNNPPEVGVLTLMMAGVQPETKFWEKLLERECRTFEDFYRRVGRHLRVESSRENLYKMKKEGEKDTAKDATMTNNNNNKKSNKRNNEQSTEKQPK</sequence>
<dbReference type="EMBL" id="JXTB01000171">
    <property type="protein sequence ID" value="PON56454.1"/>
    <property type="molecule type" value="Genomic_DNA"/>
</dbReference>
<dbReference type="OrthoDB" id="1426925at2759"/>
<name>A0A2P5C641_PARAD</name>
<feature type="compositionally biased region" description="Basic and acidic residues" evidence="1">
    <location>
        <begin position="118"/>
        <end position="129"/>
    </location>
</feature>
<keyword evidence="3" id="KW-1185">Reference proteome</keyword>
<gene>
    <name evidence="2" type="ORF">PanWU01x14_181470</name>
</gene>
<evidence type="ECO:0000313" key="3">
    <source>
        <dbReference type="Proteomes" id="UP000237105"/>
    </source>
</evidence>
<protein>
    <recommendedName>
        <fullName evidence="4">Retrotransposon gag domain-containing protein</fullName>
    </recommendedName>
</protein>
<evidence type="ECO:0000256" key="1">
    <source>
        <dbReference type="SAM" id="MobiDB-lite"/>
    </source>
</evidence>